<name>A0A345T3V8_9ACTN</name>
<dbReference type="OrthoDB" id="265863at2"/>
<dbReference type="GO" id="GO:0006352">
    <property type="term" value="P:DNA-templated transcription initiation"/>
    <property type="evidence" value="ECO:0007669"/>
    <property type="project" value="InterPro"/>
</dbReference>
<reference evidence="2" key="1">
    <citation type="submission" date="2018-07" db="EMBL/GenBank/DDBJ databases">
        <title>Streptacidiphilus bronchialis DSM 106435 chromosome.</title>
        <authorList>
            <person name="Batra D."/>
            <person name="Gulvik C.A."/>
        </authorList>
    </citation>
    <scope>NUCLEOTIDE SEQUENCE [LARGE SCALE GENOMIC DNA]</scope>
    <source>
        <strain evidence="2">DSM 106435</strain>
    </source>
</reference>
<dbReference type="Gene3D" id="1.10.10.10">
    <property type="entry name" value="Winged helix-like DNA-binding domain superfamily/Winged helix DNA-binding domain"/>
    <property type="match status" value="1"/>
</dbReference>
<dbReference type="SUPFAM" id="SSF88946">
    <property type="entry name" value="Sigma2 domain of RNA polymerase sigma factors"/>
    <property type="match status" value="1"/>
</dbReference>
<organism evidence="1 2">
    <name type="scientific">Peterkaempfera bronchialis</name>
    <dbReference type="NCBI Taxonomy" id="2126346"/>
    <lineage>
        <taxon>Bacteria</taxon>
        <taxon>Bacillati</taxon>
        <taxon>Actinomycetota</taxon>
        <taxon>Actinomycetes</taxon>
        <taxon>Kitasatosporales</taxon>
        <taxon>Streptomycetaceae</taxon>
        <taxon>Peterkaempfera</taxon>
    </lineage>
</organism>
<dbReference type="SUPFAM" id="SSF88659">
    <property type="entry name" value="Sigma3 and sigma4 domains of RNA polymerase sigma factors"/>
    <property type="match status" value="1"/>
</dbReference>
<gene>
    <name evidence="1" type="ORF">C7M71_028015</name>
</gene>
<sequence>MTALADTRLRPAFAPLAAALARAHGLDAEDLEQAVWLRALEHTARAPLPTEPVGWLRSLTVREFHRALAPARAEIPTPLPPRPTAAPPGRSDLPTALRAAVPLLPARCPALLTALLDRPGLTYTQLAAETGIPRGSIGPTRSRCLACLRRLLRHPAASG</sequence>
<dbReference type="GO" id="GO:0003700">
    <property type="term" value="F:DNA-binding transcription factor activity"/>
    <property type="evidence" value="ECO:0007669"/>
    <property type="project" value="InterPro"/>
</dbReference>
<dbReference type="KEGG" id="stri:C7M71_028015"/>
<accession>A0A345T3V8</accession>
<dbReference type="InterPro" id="IPR036388">
    <property type="entry name" value="WH-like_DNA-bd_sf"/>
</dbReference>
<dbReference type="AlphaFoldDB" id="A0A345T3V8"/>
<proteinExistence type="predicted"/>
<protein>
    <submittedName>
        <fullName evidence="1">Sigma-70 family RNA polymerase sigma factor</fullName>
    </submittedName>
</protein>
<evidence type="ECO:0000313" key="2">
    <source>
        <dbReference type="Proteomes" id="UP000249340"/>
    </source>
</evidence>
<evidence type="ECO:0000313" key="1">
    <source>
        <dbReference type="EMBL" id="AXI80663.1"/>
    </source>
</evidence>
<dbReference type="RefSeq" id="WP_111491380.1">
    <property type="nucleotide sequence ID" value="NZ_CP031264.1"/>
</dbReference>
<dbReference type="Proteomes" id="UP000249340">
    <property type="component" value="Chromosome"/>
</dbReference>
<dbReference type="InterPro" id="IPR013324">
    <property type="entry name" value="RNA_pol_sigma_r3/r4-like"/>
</dbReference>
<keyword evidence="2" id="KW-1185">Reference proteome</keyword>
<dbReference type="InterPro" id="IPR013325">
    <property type="entry name" value="RNA_pol_sigma_r2"/>
</dbReference>
<dbReference type="EMBL" id="CP031264">
    <property type="protein sequence ID" value="AXI80663.1"/>
    <property type="molecule type" value="Genomic_DNA"/>
</dbReference>